<accession>A0A1G2ASI6</accession>
<reference evidence="2 3" key="1">
    <citation type="journal article" date="2016" name="Nat. Commun.">
        <title>Thousands of microbial genomes shed light on interconnected biogeochemical processes in an aquifer system.</title>
        <authorList>
            <person name="Anantharaman K."/>
            <person name="Brown C.T."/>
            <person name="Hug L.A."/>
            <person name="Sharon I."/>
            <person name="Castelle C.J."/>
            <person name="Probst A.J."/>
            <person name="Thomas B.C."/>
            <person name="Singh A."/>
            <person name="Wilkins M.J."/>
            <person name="Karaoz U."/>
            <person name="Brodie E.L."/>
            <person name="Williams K.H."/>
            <person name="Hubbard S.S."/>
            <person name="Banfield J.F."/>
        </authorList>
    </citation>
    <scope>NUCLEOTIDE SEQUENCE [LARGE SCALE GENOMIC DNA]</scope>
</reference>
<name>A0A1G2ASI6_9BACT</name>
<protein>
    <recommendedName>
        <fullName evidence="4">Copper amine oxidase-like N-terminal domain-containing protein</fullName>
    </recommendedName>
</protein>
<evidence type="ECO:0008006" key="4">
    <source>
        <dbReference type="Google" id="ProtNLM"/>
    </source>
</evidence>
<dbReference type="STRING" id="1798540.A3B74_03640"/>
<dbReference type="AlphaFoldDB" id="A0A1G2ASI6"/>
<sequence>MSSFPSWYRHSSFAAFVVVILVGIIGVGIFVLQQFGVLKNFTQTWSRSASVELNQPIVEHIQQQGALKKFSSSKELLAFLEKHSRSTPLLPTNVLAPTPLGFGDGFGGAVEDIASVPAYSPTNIQVPGVDEADIIKTDGKYIYVVVDQNLYIVEAYPPEQAKIVARIFFEGVPKELYIQDNFLAVYGLDWTPLDQEISLNRASEFTFFQVFDIQDKSNPKKIRDLSFEGTFFTSRRVGDYVYLVVQQYDVNPDPVMPIPYVLENGKALSTDSTVSPCNCPDVFYFDSPYNFYQFTTIAVVNMRKYEEVFQHQVYLLPGATSPYVSKDALYLTYTKYIEPDELSFEVLMERMFDRLSQDAKNTVWNIERVDEMILSTQEKRWKILEVFGKFRASLTGEERTRYDDEVTAGLKAKYKEISDKLEVTVIHKFKLDSARVVSVGVAEVTGRVNDQFSMDESGGYFRIATTKGPFFAEFVEDPQRTSWSNVYVLDEKMKVVGRLEGLAKGESIFASRFLGNRVYLVTFEQMDPLFAIDLSDPRQPTLLGELKLPGFSTYLHPYNENILIGLGHETSLGESDAVNVEGLKVSLFDVSNVQELREIDSYVIGGVGSDSEALREHKAFLFSKEKNLLVFPAQLQKVDSSDYEPVFEFLGALVFNINENGIELRERVNHSFNPISNDPALTPSDFTTSITRSLFIDDVLYTFSATMLQAHSLDDVSEKARVQFPSAFVPSQFPEPEEIPSSL</sequence>
<comment type="caution">
    <text evidence="2">The sequence shown here is derived from an EMBL/GenBank/DDBJ whole genome shotgun (WGS) entry which is preliminary data.</text>
</comment>
<dbReference type="Pfam" id="PF09826">
    <property type="entry name" value="Beta_propel"/>
    <property type="match status" value="1"/>
</dbReference>
<organism evidence="2 3">
    <name type="scientific">Candidatus Kerfeldbacteria bacterium RIFCSPHIGHO2_02_FULL_42_14</name>
    <dbReference type="NCBI Taxonomy" id="1798540"/>
    <lineage>
        <taxon>Bacteria</taxon>
        <taxon>Candidatus Kerfeldiibacteriota</taxon>
    </lineage>
</organism>
<evidence type="ECO:0000313" key="2">
    <source>
        <dbReference type="EMBL" id="OGY78957.1"/>
    </source>
</evidence>
<evidence type="ECO:0000256" key="1">
    <source>
        <dbReference type="SAM" id="Phobius"/>
    </source>
</evidence>
<dbReference type="Proteomes" id="UP000177165">
    <property type="component" value="Unassembled WGS sequence"/>
</dbReference>
<dbReference type="InterPro" id="IPR019198">
    <property type="entry name" value="Beta_propeller_containing"/>
</dbReference>
<keyword evidence="1" id="KW-1133">Transmembrane helix</keyword>
<gene>
    <name evidence="2" type="ORF">A3B74_03640</name>
</gene>
<dbReference type="EMBL" id="MHKB01000011">
    <property type="protein sequence ID" value="OGY78957.1"/>
    <property type="molecule type" value="Genomic_DNA"/>
</dbReference>
<keyword evidence="1" id="KW-0812">Transmembrane</keyword>
<proteinExistence type="predicted"/>
<feature type="transmembrane region" description="Helical" evidence="1">
    <location>
        <begin position="12"/>
        <end position="32"/>
    </location>
</feature>
<keyword evidence="1" id="KW-0472">Membrane</keyword>
<evidence type="ECO:0000313" key="3">
    <source>
        <dbReference type="Proteomes" id="UP000177165"/>
    </source>
</evidence>